<keyword evidence="1" id="KW-0732">Signal</keyword>
<dbReference type="Proteomes" id="UP001239445">
    <property type="component" value="Unassembled WGS sequence"/>
</dbReference>
<reference evidence="2" key="1">
    <citation type="submission" date="2023-06" db="EMBL/GenBank/DDBJ databases">
        <title>Genome-scale phylogeny and comparative genomics of the fungal order Sordariales.</title>
        <authorList>
            <consortium name="Lawrence Berkeley National Laboratory"/>
            <person name="Hensen N."/>
            <person name="Bonometti L."/>
            <person name="Westerberg I."/>
            <person name="Brannstrom I.O."/>
            <person name="Guillou S."/>
            <person name="Cros-Aarteil S."/>
            <person name="Calhoun S."/>
            <person name="Haridas S."/>
            <person name="Kuo A."/>
            <person name="Mondo S."/>
            <person name="Pangilinan J."/>
            <person name="Riley R."/>
            <person name="Labutti K."/>
            <person name="Andreopoulos B."/>
            <person name="Lipzen A."/>
            <person name="Chen C."/>
            <person name="Yanf M."/>
            <person name="Daum C."/>
            <person name="Ng V."/>
            <person name="Clum A."/>
            <person name="Steindorff A."/>
            <person name="Ohm R."/>
            <person name="Martin F."/>
            <person name="Silar P."/>
            <person name="Natvig D."/>
            <person name="Lalanne C."/>
            <person name="Gautier V."/>
            <person name="Ament-Velasquez S.L."/>
            <person name="Kruys A."/>
            <person name="Hutchinson M.I."/>
            <person name="Powell A.J."/>
            <person name="Barry K."/>
            <person name="Miller A.N."/>
            <person name="Grigoriev I.V."/>
            <person name="Debuchy R."/>
            <person name="Gladieux P."/>
            <person name="Thoren M.H."/>
            <person name="Johannesson H."/>
        </authorList>
    </citation>
    <scope>NUCLEOTIDE SEQUENCE</scope>
    <source>
        <strain evidence="2">PSN4</strain>
    </source>
</reference>
<evidence type="ECO:0000313" key="3">
    <source>
        <dbReference type="Proteomes" id="UP001239445"/>
    </source>
</evidence>
<name>A0AAJ0BKP8_9PEZI</name>
<dbReference type="PANTHER" id="PTHR35605">
    <property type="entry name" value="ECP2 EFFECTOR PROTEIN DOMAIN-CONTAINING PROTEIN-RELATED"/>
    <property type="match status" value="1"/>
</dbReference>
<comment type="caution">
    <text evidence="2">The sequence shown here is derived from an EMBL/GenBank/DDBJ whole genome shotgun (WGS) entry which is preliminary data.</text>
</comment>
<gene>
    <name evidence="2" type="ORF">QBC47DRAFT_408176</name>
</gene>
<dbReference type="EMBL" id="MU839827">
    <property type="protein sequence ID" value="KAK1760059.1"/>
    <property type="molecule type" value="Genomic_DNA"/>
</dbReference>
<dbReference type="PANTHER" id="PTHR35605:SF1">
    <property type="entry name" value="ECP2 EFFECTOR PROTEIN DOMAIN-CONTAINING PROTEIN-RELATED"/>
    <property type="match status" value="1"/>
</dbReference>
<dbReference type="AlphaFoldDB" id="A0AAJ0BKP8"/>
<feature type="signal peptide" evidence="1">
    <location>
        <begin position="1"/>
        <end position="21"/>
    </location>
</feature>
<keyword evidence="3" id="KW-1185">Reference proteome</keyword>
<organism evidence="2 3">
    <name type="scientific">Echria macrotheca</name>
    <dbReference type="NCBI Taxonomy" id="438768"/>
    <lineage>
        <taxon>Eukaryota</taxon>
        <taxon>Fungi</taxon>
        <taxon>Dikarya</taxon>
        <taxon>Ascomycota</taxon>
        <taxon>Pezizomycotina</taxon>
        <taxon>Sordariomycetes</taxon>
        <taxon>Sordariomycetidae</taxon>
        <taxon>Sordariales</taxon>
        <taxon>Schizotheciaceae</taxon>
        <taxon>Echria</taxon>
    </lineage>
</organism>
<evidence type="ECO:0000313" key="2">
    <source>
        <dbReference type="EMBL" id="KAK1760059.1"/>
    </source>
</evidence>
<accession>A0AAJ0BKP8</accession>
<evidence type="ECO:0000256" key="1">
    <source>
        <dbReference type="SAM" id="SignalP"/>
    </source>
</evidence>
<proteinExistence type="predicted"/>
<protein>
    <submittedName>
        <fullName evidence="2">Uncharacterized protein</fullName>
    </submittedName>
</protein>
<feature type="chain" id="PRO_5042524206" evidence="1">
    <location>
        <begin position="22"/>
        <end position="171"/>
    </location>
</feature>
<sequence>MFSQIITSIMAVLALVTGGRCTSDDYPINAIDGYTTVDQVWEVPIPNHATLLVNGTVQQVLAHIQQTYPDYDPLVSSADNETSAIQLANLTSQTCGGFQVCPSGYINQGIDYLRTVKGKPHIGPGPNQCSRVSCSYDSAIYWCNDSDRELYLDNFGVIADAAKSIWTFSMC</sequence>